<dbReference type="Pfam" id="PF07061">
    <property type="entry name" value="Swi5"/>
    <property type="match status" value="1"/>
</dbReference>
<evidence type="ECO:0000313" key="6">
    <source>
        <dbReference type="Proteomes" id="UP000812966"/>
    </source>
</evidence>
<gene>
    <name evidence="5" type="ORF">FFLO_02503</name>
</gene>
<evidence type="ECO:0000256" key="1">
    <source>
        <dbReference type="ARBA" id="ARBA00008060"/>
    </source>
</evidence>
<dbReference type="GO" id="GO:0000709">
    <property type="term" value="P:meiotic joint molecule formation"/>
    <property type="evidence" value="ECO:0007669"/>
    <property type="project" value="TreeGrafter"/>
</dbReference>
<name>A0A8K0JSP1_9TREE</name>
<dbReference type="EMBL" id="JABELV010000040">
    <property type="protein sequence ID" value="KAG7562031.1"/>
    <property type="molecule type" value="Genomic_DNA"/>
</dbReference>
<comment type="similarity">
    <text evidence="1">Belongs to the SWI5/SAE3 family.</text>
</comment>
<dbReference type="Gene3D" id="1.20.5.170">
    <property type="match status" value="1"/>
</dbReference>
<dbReference type="AlphaFoldDB" id="A0A8K0JSP1"/>
<accession>A0A8K0JSP1</accession>
<evidence type="ECO:0000256" key="4">
    <source>
        <dbReference type="SAM" id="Coils"/>
    </source>
</evidence>
<dbReference type="InterPro" id="IPR010760">
    <property type="entry name" value="DNA-repair_Swi5"/>
</dbReference>
<reference evidence="5" key="1">
    <citation type="submission" date="2020-04" db="EMBL/GenBank/DDBJ databases">
        <title>Analysis of mating type loci in Filobasidium floriforme.</title>
        <authorList>
            <person name="Nowrousian M."/>
        </authorList>
    </citation>
    <scope>NUCLEOTIDE SEQUENCE</scope>
    <source>
        <strain evidence="5">CBS 6242</strain>
    </source>
</reference>
<dbReference type="Proteomes" id="UP000812966">
    <property type="component" value="Unassembled WGS sequence"/>
</dbReference>
<proteinExistence type="inferred from homology"/>
<keyword evidence="6" id="KW-1185">Reference proteome</keyword>
<dbReference type="GO" id="GO:0034974">
    <property type="term" value="C:Swi5-Swi2 complex"/>
    <property type="evidence" value="ECO:0007669"/>
    <property type="project" value="TreeGrafter"/>
</dbReference>
<dbReference type="GO" id="GO:0010772">
    <property type="term" value="P:meiotic DNA recombinase assembly involved in reciprocal meiotic recombination"/>
    <property type="evidence" value="ECO:0007669"/>
    <property type="project" value="TreeGrafter"/>
</dbReference>
<evidence type="ECO:0000256" key="2">
    <source>
        <dbReference type="ARBA" id="ARBA00022763"/>
    </source>
</evidence>
<keyword evidence="2" id="KW-0227">DNA damage</keyword>
<feature type="coiled-coil region" evidence="4">
    <location>
        <begin position="33"/>
        <end position="60"/>
    </location>
</feature>
<evidence type="ECO:0008006" key="7">
    <source>
        <dbReference type="Google" id="ProtNLM"/>
    </source>
</evidence>
<evidence type="ECO:0000256" key="3">
    <source>
        <dbReference type="ARBA" id="ARBA00023204"/>
    </source>
</evidence>
<protein>
    <recommendedName>
        <fullName evidence="7">DNA repair protein SWI5 homolog</fullName>
    </recommendedName>
</protein>
<evidence type="ECO:0000313" key="5">
    <source>
        <dbReference type="EMBL" id="KAG7562031.1"/>
    </source>
</evidence>
<sequence>MFKKPIVCDTIDIAEVGKALIRLPRFKSSSALAAAQEQRIAKLKMEIKDLEQKFGDQDANAIVKAHIELLHSYNEIKDGTQALIGKYAVMTGSTVRDIHEQMSLSLVE</sequence>
<dbReference type="PANTHER" id="PTHR28529:SF2">
    <property type="entry name" value="DNA REPAIR PROTEIN SWI5 HOMOLOG"/>
    <property type="match status" value="1"/>
</dbReference>
<keyword evidence="3" id="KW-0234">DNA repair</keyword>
<organism evidence="5 6">
    <name type="scientific">Filobasidium floriforme</name>
    <dbReference type="NCBI Taxonomy" id="5210"/>
    <lineage>
        <taxon>Eukaryota</taxon>
        <taxon>Fungi</taxon>
        <taxon>Dikarya</taxon>
        <taxon>Basidiomycota</taxon>
        <taxon>Agaricomycotina</taxon>
        <taxon>Tremellomycetes</taxon>
        <taxon>Filobasidiales</taxon>
        <taxon>Filobasidiaceae</taxon>
        <taxon>Filobasidium</taxon>
    </lineage>
</organism>
<dbReference type="PANTHER" id="PTHR28529">
    <property type="entry name" value="DNA REPAIR PROTEIN SWI5 HOMOLOG"/>
    <property type="match status" value="1"/>
</dbReference>
<keyword evidence="4" id="KW-0175">Coiled coil</keyword>
<dbReference type="GO" id="GO:0032798">
    <property type="term" value="C:Swi5-Sfr1 complex"/>
    <property type="evidence" value="ECO:0007669"/>
    <property type="project" value="TreeGrafter"/>
</dbReference>
<comment type="caution">
    <text evidence="5">The sequence shown here is derived from an EMBL/GenBank/DDBJ whole genome shotgun (WGS) entry which is preliminary data.</text>
</comment>